<feature type="transmembrane region" description="Helical" evidence="1">
    <location>
        <begin position="475"/>
        <end position="496"/>
    </location>
</feature>
<keyword evidence="1" id="KW-0812">Transmembrane</keyword>
<dbReference type="OrthoDB" id="432721at2759"/>
<keyword evidence="1" id="KW-1133">Transmembrane helix</keyword>
<evidence type="ECO:0000313" key="2">
    <source>
        <dbReference type="EMBL" id="OLP87539.1"/>
    </source>
</evidence>
<name>A0A1Q9CXC5_SYMMI</name>
<dbReference type="AlphaFoldDB" id="A0A1Q9CXC5"/>
<sequence>MRRRREFDPEVDSYGRRGKSALPTQRLFLHCFRVQLRDASGSTFTAEAQLPPDLLQILQSLKYFDYDYQRQDANMAHFGNSSHINVEEGISYEDFEAYFENRRKLGADGFDLLRGLGIEVSSRSRNTDPQEDEVENYDFDDHNHTSEARKVLAQMDTNQRNSLWSRTHTANTQLAEETKADRWWKFESSEEEEEEVVVEPVPIIPKDIECCALDTLRSVKMDPGETIEDGHADVVKELKENYVVDQRALLHLKLEPAWSLLGFSRGFDADSADLEDITAYIERPDNRFTPVNGYFIVCEIQMSTGEYGELPKNRLLMPHPTDMTPDRSSRAVLRALTKFVGSRPSFLTLPKSSKKQLPRSQAGMKEVKVPGLVHRSLIARPQQTPHLDISTLPAADDDFRGSCCKRSAAALQMDSLTNNRTFIAPARVLQCLLPDVLNNEYVMYAIAHSSNEDIFNFEGCQAIISLGWNQAWRGALLDSFISVSLAVLFAVLTLFLQDTPEKVPSDRYIVLAASAVLVSLNFLKELFSLQGMFLLGKLRQHLTTAANYLVWVRIGLCYVVISDLAYEHQQWTTPSSEFSILLAVTVLLRWAHVLTTFRGYQWVGEKDAIRMNPLSCFENSICGL</sequence>
<comment type="caution">
    <text evidence="2">The sequence shown here is derived from an EMBL/GenBank/DDBJ whole genome shotgun (WGS) entry which is preliminary data.</text>
</comment>
<dbReference type="EMBL" id="LSRX01000855">
    <property type="protein sequence ID" value="OLP87539.1"/>
    <property type="molecule type" value="Genomic_DNA"/>
</dbReference>
<evidence type="ECO:0000256" key="1">
    <source>
        <dbReference type="SAM" id="Phobius"/>
    </source>
</evidence>
<reference evidence="2 3" key="1">
    <citation type="submission" date="2016-02" db="EMBL/GenBank/DDBJ databases">
        <title>Genome analysis of coral dinoflagellate symbionts highlights evolutionary adaptations to a symbiotic lifestyle.</title>
        <authorList>
            <person name="Aranda M."/>
            <person name="Li Y."/>
            <person name="Liew Y.J."/>
            <person name="Baumgarten S."/>
            <person name="Simakov O."/>
            <person name="Wilson M."/>
            <person name="Piel J."/>
            <person name="Ashoor H."/>
            <person name="Bougouffa S."/>
            <person name="Bajic V.B."/>
            <person name="Ryu T."/>
            <person name="Ravasi T."/>
            <person name="Bayer T."/>
            <person name="Micklem G."/>
            <person name="Kim H."/>
            <person name="Bhak J."/>
            <person name="Lajeunesse T.C."/>
            <person name="Voolstra C.R."/>
        </authorList>
    </citation>
    <scope>NUCLEOTIDE SEQUENCE [LARGE SCALE GENOMIC DNA]</scope>
    <source>
        <strain evidence="2 3">CCMP2467</strain>
    </source>
</reference>
<gene>
    <name evidence="2" type="ORF">AK812_SmicGene31227</name>
</gene>
<keyword evidence="1" id="KW-0472">Membrane</keyword>
<dbReference type="Proteomes" id="UP000186817">
    <property type="component" value="Unassembled WGS sequence"/>
</dbReference>
<organism evidence="2 3">
    <name type="scientific">Symbiodinium microadriaticum</name>
    <name type="common">Dinoflagellate</name>
    <name type="synonym">Zooxanthella microadriatica</name>
    <dbReference type="NCBI Taxonomy" id="2951"/>
    <lineage>
        <taxon>Eukaryota</taxon>
        <taxon>Sar</taxon>
        <taxon>Alveolata</taxon>
        <taxon>Dinophyceae</taxon>
        <taxon>Suessiales</taxon>
        <taxon>Symbiodiniaceae</taxon>
        <taxon>Symbiodinium</taxon>
    </lineage>
</organism>
<keyword evidence="3" id="KW-1185">Reference proteome</keyword>
<accession>A0A1Q9CXC5</accession>
<protein>
    <submittedName>
        <fullName evidence="2">Uncharacterized protein</fullName>
    </submittedName>
</protein>
<proteinExistence type="predicted"/>
<feature type="transmembrane region" description="Helical" evidence="1">
    <location>
        <begin position="508"/>
        <end position="527"/>
    </location>
</feature>
<evidence type="ECO:0000313" key="3">
    <source>
        <dbReference type="Proteomes" id="UP000186817"/>
    </source>
</evidence>